<feature type="binding site" evidence="3">
    <location>
        <position position="23"/>
    </location>
    <ligand>
        <name>Zn(2+)</name>
        <dbReference type="ChEBI" id="CHEBI:29105"/>
    </ligand>
</feature>
<comment type="function">
    <text evidence="3">Inhibits all the catalytic activities of DNA gyrase by preventing its interaction with DNA. Acts by binding directly to the C-terminal domain of GyrB, which probably disrupts DNA binding by the gyrase.</text>
</comment>
<comment type="caution">
    <text evidence="5">The sequence shown here is derived from an EMBL/GenBank/DDBJ whole genome shotgun (WGS) entry which is preliminary data.</text>
</comment>
<evidence type="ECO:0000256" key="1">
    <source>
        <dbReference type="ARBA" id="ARBA00022723"/>
    </source>
</evidence>
<dbReference type="NCBIfam" id="NF001638">
    <property type="entry name" value="PRK00418.1"/>
    <property type="match status" value="1"/>
</dbReference>
<feature type="binding site" evidence="3">
    <location>
        <position position="7"/>
    </location>
    <ligand>
        <name>Zn(2+)</name>
        <dbReference type="ChEBI" id="CHEBI:29105"/>
    </ligand>
</feature>
<feature type="binding site" evidence="3">
    <location>
        <position position="4"/>
    </location>
    <ligand>
        <name>Zn(2+)</name>
        <dbReference type="ChEBI" id="CHEBI:29105"/>
    </ligand>
</feature>
<reference evidence="5" key="2">
    <citation type="submission" date="2021-04" db="EMBL/GenBank/DDBJ databases">
        <authorList>
            <person name="Gilroy R."/>
        </authorList>
    </citation>
    <scope>NUCLEOTIDE SEQUENCE</scope>
    <source>
        <strain evidence="5">USASDec5-558</strain>
    </source>
</reference>
<dbReference type="PANTHER" id="PTHR36150">
    <property type="entry name" value="DNA GYRASE INHIBITOR YACG"/>
    <property type="match status" value="1"/>
</dbReference>
<dbReference type="GO" id="GO:0008657">
    <property type="term" value="F:DNA topoisomerase type II (double strand cut, ATP-hydrolyzing) inhibitor activity"/>
    <property type="evidence" value="ECO:0007669"/>
    <property type="project" value="UniProtKB-UniRule"/>
</dbReference>
<feature type="region of interest" description="Disordered" evidence="4">
    <location>
        <begin position="39"/>
        <end position="63"/>
    </location>
</feature>
<dbReference type="PANTHER" id="PTHR36150:SF1">
    <property type="entry name" value="DNA GYRASE INHIBITOR YACG"/>
    <property type="match status" value="1"/>
</dbReference>
<gene>
    <name evidence="3 5" type="primary">yacG</name>
    <name evidence="5" type="ORF">H9850_11215</name>
</gene>
<dbReference type="Pfam" id="PF03884">
    <property type="entry name" value="YacG"/>
    <property type="match status" value="1"/>
</dbReference>
<keyword evidence="1 3" id="KW-0479">Metal-binding</keyword>
<dbReference type="EMBL" id="DXEV01000221">
    <property type="protein sequence ID" value="HIX58017.1"/>
    <property type="molecule type" value="Genomic_DNA"/>
</dbReference>
<dbReference type="SUPFAM" id="SSF57716">
    <property type="entry name" value="Glucocorticoid receptor-like (DNA-binding domain)"/>
    <property type="match status" value="1"/>
</dbReference>
<evidence type="ECO:0000256" key="3">
    <source>
        <dbReference type="HAMAP-Rule" id="MF_00649"/>
    </source>
</evidence>
<dbReference type="Gene3D" id="3.30.50.10">
    <property type="entry name" value="Erythroid Transcription Factor GATA-1, subunit A"/>
    <property type="match status" value="1"/>
</dbReference>
<evidence type="ECO:0000256" key="4">
    <source>
        <dbReference type="SAM" id="MobiDB-lite"/>
    </source>
</evidence>
<protein>
    <recommendedName>
        <fullName evidence="3">DNA gyrase inhibitor YacG</fullName>
    </recommendedName>
</protein>
<dbReference type="AlphaFoldDB" id="A0A9D1WFR4"/>
<sequence length="63" mass="7120">MVRCPTCHKLVPYSSSNPFRPFCSERCKLIDLGAWASDERSVPGDSVTEEDAYMLDGQDVPRR</sequence>
<evidence type="ECO:0000256" key="2">
    <source>
        <dbReference type="ARBA" id="ARBA00022833"/>
    </source>
</evidence>
<evidence type="ECO:0000313" key="5">
    <source>
        <dbReference type="EMBL" id="HIX58017.1"/>
    </source>
</evidence>
<comment type="cofactor">
    <cofactor evidence="3">
        <name>Zn(2+)</name>
        <dbReference type="ChEBI" id="CHEBI:29105"/>
    </cofactor>
    <text evidence="3">Binds 1 zinc ion.</text>
</comment>
<name>A0A9D1WFR4_9GAMM</name>
<reference evidence="5" key="1">
    <citation type="journal article" date="2021" name="PeerJ">
        <title>Extensive microbial diversity within the chicken gut microbiome revealed by metagenomics and culture.</title>
        <authorList>
            <person name="Gilroy R."/>
            <person name="Ravi A."/>
            <person name="Getino M."/>
            <person name="Pursley I."/>
            <person name="Horton D.L."/>
            <person name="Alikhan N.F."/>
            <person name="Baker D."/>
            <person name="Gharbi K."/>
            <person name="Hall N."/>
            <person name="Watson M."/>
            <person name="Adriaenssens E.M."/>
            <person name="Foster-Nyarko E."/>
            <person name="Jarju S."/>
            <person name="Secka A."/>
            <person name="Antonio M."/>
            <person name="Oren A."/>
            <person name="Chaudhuri R.R."/>
            <person name="La Ragione R."/>
            <person name="Hildebrand F."/>
            <person name="Pallen M.J."/>
        </authorList>
    </citation>
    <scope>NUCLEOTIDE SEQUENCE</scope>
    <source>
        <strain evidence="5">USASDec5-558</strain>
    </source>
</reference>
<comment type="subunit">
    <text evidence="3">Interacts with GyrB.</text>
</comment>
<dbReference type="InterPro" id="IPR013088">
    <property type="entry name" value="Znf_NHR/GATA"/>
</dbReference>
<feature type="binding site" evidence="3">
    <location>
        <position position="27"/>
    </location>
    <ligand>
        <name>Zn(2+)</name>
        <dbReference type="ChEBI" id="CHEBI:29105"/>
    </ligand>
</feature>
<dbReference type="InterPro" id="IPR005584">
    <property type="entry name" value="DNA_gyrase_inhibitor_YacG"/>
</dbReference>
<dbReference type="Proteomes" id="UP000886829">
    <property type="component" value="Unassembled WGS sequence"/>
</dbReference>
<accession>A0A9D1WFR4</accession>
<dbReference type="GO" id="GO:0008270">
    <property type="term" value="F:zinc ion binding"/>
    <property type="evidence" value="ECO:0007669"/>
    <property type="project" value="UniProtKB-UniRule"/>
</dbReference>
<evidence type="ECO:0000313" key="6">
    <source>
        <dbReference type="Proteomes" id="UP000886829"/>
    </source>
</evidence>
<dbReference type="GO" id="GO:0006355">
    <property type="term" value="P:regulation of DNA-templated transcription"/>
    <property type="evidence" value="ECO:0007669"/>
    <property type="project" value="InterPro"/>
</dbReference>
<comment type="similarity">
    <text evidence="3">Belongs to the DNA gyrase inhibitor YacG family.</text>
</comment>
<organism evidence="5 6">
    <name type="scientific">Candidatus Anaerobiospirillum pullistercoris</name>
    <dbReference type="NCBI Taxonomy" id="2838452"/>
    <lineage>
        <taxon>Bacteria</taxon>
        <taxon>Pseudomonadati</taxon>
        <taxon>Pseudomonadota</taxon>
        <taxon>Gammaproteobacteria</taxon>
        <taxon>Aeromonadales</taxon>
        <taxon>Succinivibrionaceae</taxon>
        <taxon>Anaerobiospirillum</taxon>
    </lineage>
</organism>
<proteinExistence type="inferred from homology"/>
<keyword evidence="2 3" id="KW-0862">Zinc</keyword>
<dbReference type="HAMAP" id="MF_00649">
    <property type="entry name" value="DNA_gyrase_inhibitor_YacG"/>
    <property type="match status" value="1"/>
</dbReference>